<proteinExistence type="predicted"/>
<keyword evidence="4" id="KW-1185">Reference proteome</keyword>
<dbReference type="OrthoDB" id="9794556at2"/>
<evidence type="ECO:0000259" key="2">
    <source>
        <dbReference type="Pfam" id="PF01882"/>
    </source>
</evidence>
<dbReference type="PANTHER" id="PTHR33608:SF6">
    <property type="entry name" value="BLL2464 PROTEIN"/>
    <property type="match status" value="1"/>
</dbReference>
<dbReference type="RefSeq" id="WP_091678140.1">
    <property type="nucleotide sequence ID" value="NZ_FOSN01000002.1"/>
</dbReference>
<dbReference type="Proteomes" id="UP000198755">
    <property type="component" value="Unassembled WGS sequence"/>
</dbReference>
<reference evidence="3 4" key="1">
    <citation type="submission" date="2016-10" db="EMBL/GenBank/DDBJ databases">
        <authorList>
            <person name="de Groot N.N."/>
        </authorList>
    </citation>
    <scope>NUCLEOTIDE SEQUENCE [LARGE SCALE GENOMIC DNA]</scope>
    <source>
        <strain evidence="3 4">NE2</strain>
    </source>
</reference>
<name>A0A1I3WUW6_9HYPH</name>
<feature type="domain" description="DUF58" evidence="2">
    <location>
        <begin position="62"/>
        <end position="267"/>
    </location>
</feature>
<dbReference type="PANTHER" id="PTHR33608">
    <property type="entry name" value="BLL2464 PROTEIN"/>
    <property type="match status" value="1"/>
</dbReference>
<dbReference type="STRING" id="1612308.SAMN05444581_102166"/>
<dbReference type="EMBL" id="FOSN01000002">
    <property type="protein sequence ID" value="SFK11295.1"/>
    <property type="molecule type" value="Genomic_DNA"/>
</dbReference>
<gene>
    <name evidence="3" type="ORF">SAMN05444581_102166</name>
</gene>
<organism evidence="3 4">
    <name type="scientific">Methylocapsa palsarum</name>
    <dbReference type="NCBI Taxonomy" id="1612308"/>
    <lineage>
        <taxon>Bacteria</taxon>
        <taxon>Pseudomonadati</taxon>
        <taxon>Pseudomonadota</taxon>
        <taxon>Alphaproteobacteria</taxon>
        <taxon>Hyphomicrobiales</taxon>
        <taxon>Beijerinckiaceae</taxon>
        <taxon>Methylocapsa</taxon>
    </lineage>
</organism>
<dbReference type="AlphaFoldDB" id="A0A1I3WUW6"/>
<accession>A0A1I3WUW6</accession>
<evidence type="ECO:0000256" key="1">
    <source>
        <dbReference type="SAM" id="MobiDB-lite"/>
    </source>
</evidence>
<feature type="region of interest" description="Disordered" evidence="1">
    <location>
        <begin position="309"/>
        <end position="329"/>
    </location>
</feature>
<dbReference type="InterPro" id="IPR002881">
    <property type="entry name" value="DUF58"/>
</dbReference>
<protein>
    <recommendedName>
        <fullName evidence="2">DUF58 domain-containing protein</fullName>
    </recommendedName>
</protein>
<dbReference type="Pfam" id="PF01882">
    <property type="entry name" value="DUF58"/>
    <property type="match status" value="1"/>
</dbReference>
<evidence type="ECO:0000313" key="4">
    <source>
        <dbReference type="Proteomes" id="UP000198755"/>
    </source>
</evidence>
<sequence length="329" mass="35969">MPEVRLLDPHEGRVSVNREDDALLLARRFPGLLVAAREVAASVVHGLHGRRRAGVGETFWQFRPFVDGESASRIDWRRSARDDRLYVREREWEAAHTVMIWIDRSASMRFVSSLALQSKIDRALVLGLAAADLLTRGGERVGLLGLTRPLAVRNIVERFAEVLLAQEKAAGFKPEELPAGTSLARHTQAILIGDFLSDPADIGSMIETIGGRGARGHIVMIADPVEESFPFAGGTELIDVDSPARLRVGNAQSIRGEYISRLAAHRETIRTAAKARGWSCLVHRTDRPASEALLKLRTQVEAVFEPAPSGLAVDPAAPAQELESRGGTF</sequence>
<evidence type="ECO:0000313" key="3">
    <source>
        <dbReference type="EMBL" id="SFK11295.1"/>
    </source>
</evidence>